<evidence type="ECO:0000313" key="2">
    <source>
        <dbReference type="EMBL" id="JAT74159.1"/>
    </source>
</evidence>
<reference evidence="2" key="1">
    <citation type="submission" date="2015-08" db="EMBL/GenBank/DDBJ databases">
        <authorList>
            <person name="Babu N.S."/>
            <person name="Beckwith C.J."/>
            <person name="Beseler K.G."/>
            <person name="Brison A."/>
            <person name="Carone J.V."/>
            <person name="Caskin T.P."/>
            <person name="Diamond M."/>
            <person name="Durham M.E."/>
            <person name="Foxe J.M."/>
            <person name="Go M."/>
            <person name="Henderson B.A."/>
            <person name="Jones I.B."/>
            <person name="McGettigan J.A."/>
            <person name="Micheletti S.J."/>
            <person name="Nasrallah M.E."/>
            <person name="Ortiz D."/>
            <person name="Piller C.R."/>
            <person name="Privatt S.R."/>
            <person name="Schneider S.L."/>
            <person name="Sharp S."/>
            <person name="Smith T.C."/>
            <person name="Stanton J.D."/>
            <person name="Ullery H.E."/>
            <person name="Wilson R.J."/>
            <person name="Serrano M.G."/>
            <person name="Buck G."/>
            <person name="Lee V."/>
            <person name="Wang Y."/>
            <person name="Carvalho R."/>
            <person name="Voegtly L."/>
            <person name="Shi R."/>
            <person name="Duckworth R."/>
            <person name="Johnson A."/>
            <person name="Loviza R."/>
            <person name="Walstead R."/>
            <person name="Shah Z."/>
            <person name="Kiflezghi M."/>
            <person name="Wade K."/>
            <person name="Ball S.L."/>
            <person name="Bradley K.W."/>
            <person name="Asai D.J."/>
            <person name="Bowman C.A."/>
            <person name="Russell D.A."/>
            <person name="Pope W.H."/>
            <person name="Jacobs-Sera D."/>
            <person name="Hendrix R.W."/>
            <person name="Hatfull G.F."/>
        </authorList>
    </citation>
    <scope>NUCLEOTIDE SEQUENCE</scope>
</reference>
<dbReference type="InterPro" id="IPR050508">
    <property type="entry name" value="Methyltransf_Superfamily"/>
</dbReference>
<dbReference type="InterPro" id="IPR029063">
    <property type="entry name" value="SAM-dependent_MTases_sf"/>
</dbReference>
<gene>
    <name evidence="2" type="ORF">g.58516</name>
</gene>
<proteinExistence type="predicted"/>
<dbReference type="Pfam" id="PF08241">
    <property type="entry name" value="Methyltransf_11"/>
    <property type="match status" value="1"/>
</dbReference>
<dbReference type="EMBL" id="GDKF01004463">
    <property type="protein sequence ID" value="JAT74159.1"/>
    <property type="molecule type" value="Transcribed_RNA"/>
</dbReference>
<feature type="domain" description="Methyltransferase type 11" evidence="1">
    <location>
        <begin position="351"/>
        <end position="463"/>
    </location>
</feature>
<protein>
    <recommendedName>
        <fullName evidence="1">Methyltransferase type 11 domain-containing protein</fullName>
    </recommendedName>
</protein>
<name>A0A1D2A4M8_AUXPR</name>
<evidence type="ECO:0000259" key="1">
    <source>
        <dbReference type="Pfam" id="PF08241"/>
    </source>
</evidence>
<dbReference type="AlphaFoldDB" id="A0A1D2A4M8"/>
<accession>A0A1D2A4M8</accession>
<dbReference type="PANTHER" id="PTHR42912:SF81">
    <property type="entry name" value="METHYLTRANSFERASE DOMAIN-CONTAINING PROTEIN"/>
    <property type="match status" value="1"/>
</dbReference>
<sequence length="550" mass="60607">FHSETTSQFETSHSIRSDNPFRSSLVASYTMMPVVARSAPALAWAPVMQVPVAARSLARRAHGRATGVKASANAEAQATVLADPHMATSVTTPVTPAATPAAMTYPGLNDDLRFQQHWSVAMWRDFKASDLFPEGGNSSLTGRLGEAARSLREGVTATGALKNIDHARYWAYHVSRTSFFLLQAIVGLFIAQSGGSAGSASATPTKLETIVTGARGPLAEVLLMYYQDLQNIKEGKYGFPWDMETVRHRQFNPLFVLQRAAAFMGEARLTMQRKNAQQPDSVWLKSGLLPQYYQNTFHYQTDGWLSADSAKIYETSTETLFLGRQDAMQRCTLVPLHDYLQGRDPAQLRALEVAAGTGRFATYVKDNWPTLPLTVSDLSPYYLAEARSNAKHWHQLRAGGAWLGGAEGTGCDFLQTPAEKIDAPDASFDIVYSIYLFHELPPAILRAAVREMARVVKPGGLVVLTDSQQLGDRSVFNSEMHKFGDFNEPYYRAYIQTDLGQLFEEAGLTCDTKVQGSSTKTLSFRKPTVPATEGRAILERSFSMDSMDEE</sequence>
<organism evidence="2">
    <name type="scientific">Auxenochlorella protothecoides</name>
    <name type="common">Green microalga</name>
    <name type="synonym">Chlorella protothecoides</name>
    <dbReference type="NCBI Taxonomy" id="3075"/>
    <lineage>
        <taxon>Eukaryota</taxon>
        <taxon>Viridiplantae</taxon>
        <taxon>Chlorophyta</taxon>
        <taxon>core chlorophytes</taxon>
        <taxon>Trebouxiophyceae</taxon>
        <taxon>Chlorellales</taxon>
        <taxon>Chlorellaceae</taxon>
        <taxon>Auxenochlorella</taxon>
    </lineage>
</organism>
<dbReference type="SUPFAM" id="SSF53335">
    <property type="entry name" value="S-adenosyl-L-methionine-dependent methyltransferases"/>
    <property type="match status" value="1"/>
</dbReference>
<dbReference type="CDD" id="cd02440">
    <property type="entry name" value="AdoMet_MTases"/>
    <property type="match status" value="1"/>
</dbReference>
<dbReference type="InterPro" id="IPR013216">
    <property type="entry name" value="Methyltransf_11"/>
</dbReference>
<dbReference type="Gene3D" id="3.40.50.150">
    <property type="entry name" value="Vaccinia Virus protein VP39"/>
    <property type="match status" value="1"/>
</dbReference>
<dbReference type="PANTHER" id="PTHR42912">
    <property type="entry name" value="METHYLTRANSFERASE"/>
    <property type="match status" value="1"/>
</dbReference>
<dbReference type="GO" id="GO:0008757">
    <property type="term" value="F:S-adenosylmethionine-dependent methyltransferase activity"/>
    <property type="evidence" value="ECO:0007669"/>
    <property type="project" value="InterPro"/>
</dbReference>
<feature type="non-terminal residue" evidence="2">
    <location>
        <position position="1"/>
    </location>
</feature>